<keyword evidence="3" id="KW-1185">Reference proteome</keyword>
<evidence type="ECO:0000313" key="3">
    <source>
        <dbReference type="Proteomes" id="UP001082899"/>
    </source>
</evidence>
<organism evidence="2 3">
    <name type="scientific">Robbsia betulipollinis</name>
    <dbReference type="NCBI Taxonomy" id="2981849"/>
    <lineage>
        <taxon>Bacteria</taxon>
        <taxon>Pseudomonadati</taxon>
        <taxon>Pseudomonadota</taxon>
        <taxon>Betaproteobacteria</taxon>
        <taxon>Burkholderiales</taxon>
        <taxon>Burkholderiaceae</taxon>
        <taxon>Robbsia</taxon>
    </lineage>
</organism>
<dbReference type="Gene3D" id="3.40.50.410">
    <property type="entry name" value="von Willebrand factor, type A domain"/>
    <property type="match status" value="1"/>
</dbReference>
<comment type="caution">
    <text evidence="2">The sequence shown here is derived from an EMBL/GenBank/DDBJ whole genome shotgun (WGS) entry which is preliminary data.</text>
</comment>
<feature type="region of interest" description="Disordered" evidence="1">
    <location>
        <begin position="86"/>
        <end position="159"/>
    </location>
</feature>
<accession>A0ABT3ZGQ6</accession>
<reference evidence="2" key="1">
    <citation type="submission" date="2022-11" db="EMBL/GenBank/DDBJ databases">
        <title>Robbsia betulipollinis sp. nov., isolated from pollen of birch (Betula pendula).</title>
        <authorList>
            <person name="Shi H."/>
            <person name="Ambika Manirajan B."/>
            <person name="Ratering S."/>
            <person name="Geissler-Plaum R."/>
            <person name="Schnell S."/>
        </authorList>
    </citation>
    <scope>NUCLEOTIDE SEQUENCE</scope>
    <source>
        <strain evidence="2">Bb-Pol-6</strain>
    </source>
</reference>
<feature type="compositionally biased region" description="Low complexity" evidence="1">
    <location>
        <begin position="116"/>
        <end position="125"/>
    </location>
</feature>
<dbReference type="RefSeq" id="WP_267844832.1">
    <property type="nucleotide sequence ID" value="NZ_JAPMXC010000001.1"/>
</dbReference>
<dbReference type="InterPro" id="IPR036465">
    <property type="entry name" value="vWFA_dom_sf"/>
</dbReference>
<dbReference type="Proteomes" id="UP001082899">
    <property type="component" value="Unassembled WGS sequence"/>
</dbReference>
<dbReference type="SUPFAM" id="SSF53300">
    <property type="entry name" value="vWA-like"/>
    <property type="match status" value="1"/>
</dbReference>
<proteinExistence type="predicted"/>
<feature type="compositionally biased region" description="Basic and acidic residues" evidence="1">
    <location>
        <begin position="93"/>
        <end position="104"/>
    </location>
</feature>
<gene>
    <name evidence="2" type="ORF">OVY01_00330</name>
</gene>
<name>A0ABT3ZGQ6_9BURK</name>
<evidence type="ECO:0000256" key="1">
    <source>
        <dbReference type="SAM" id="MobiDB-lite"/>
    </source>
</evidence>
<dbReference type="EMBL" id="JAPMXC010000001">
    <property type="protein sequence ID" value="MCY0385709.1"/>
    <property type="molecule type" value="Genomic_DNA"/>
</dbReference>
<sequence>MRQIDWLSTLLEKKRAPLGRRHLRWREPRLPALRRCFFLLDCSASMVGSGALAQAKGWLTGVSPSLRHAGAHVALVSFGGGRAEVHFGPGPLPDHRGRNREIAPERAPGPGRKDAPGNGPSNGPSNGPGNGPGRASGRASGHGPDDGRQEWDNGWNAHWLEPIGGGGGTPLALGLATLVRLRDARRPSGRRNACMHDILVVLSDGRTAERPPAPKGFARIVLVDFETRRIALNGCAALAAQWGAECMSSGKSLW</sequence>
<evidence type="ECO:0000313" key="2">
    <source>
        <dbReference type="EMBL" id="MCY0385709.1"/>
    </source>
</evidence>
<protein>
    <submittedName>
        <fullName evidence="2">VWA domain-containing protein</fullName>
    </submittedName>
</protein>